<evidence type="ECO:0000256" key="5">
    <source>
        <dbReference type="ARBA" id="ARBA00023163"/>
    </source>
</evidence>
<feature type="region of interest" description="Disordered" evidence="8">
    <location>
        <begin position="1"/>
        <end position="31"/>
    </location>
</feature>
<dbReference type="GO" id="GO:0017025">
    <property type="term" value="F:TBP-class protein binding"/>
    <property type="evidence" value="ECO:0007669"/>
    <property type="project" value="InterPro"/>
</dbReference>
<dbReference type="Proteomes" id="UP000006903">
    <property type="component" value="Chromosome"/>
</dbReference>
<keyword evidence="3 7" id="KW-0677">Repeat</keyword>
<proteinExistence type="inferred from homology"/>
<dbReference type="GO" id="GO:0003700">
    <property type="term" value="F:DNA-binding transcription factor activity"/>
    <property type="evidence" value="ECO:0007669"/>
    <property type="project" value="UniProtKB-UniRule"/>
</dbReference>
<dbReference type="SUPFAM" id="SSF57783">
    <property type="entry name" value="Zinc beta-ribbon"/>
    <property type="match status" value="1"/>
</dbReference>
<dbReference type="PROSITE" id="PS00782">
    <property type="entry name" value="TFIIB"/>
    <property type="match status" value="1"/>
</dbReference>
<evidence type="ECO:0000313" key="10">
    <source>
        <dbReference type="EMBL" id="ACL10385.1"/>
    </source>
</evidence>
<dbReference type="InterPro" id="IPR023486">
    <property type="entry name" value="TFIIB_CS"/>
</dbReference>
<dbReference type="PANTHER" id="PTHR11618:SF13">
    <property type="entry name" value="TRANSCRIPTION INITIATION FACTOR IIB"/>
    <property type="match status" value="1"/>
</dbReference>
<feature type="compositionally biased region" description="Low complexity" evidence="8">
    <location>
        <begin position="9"/>
        <end position="20"/>
    </location>
</feature>
<reference evidence="10 11" key="1">
    <citation type="journal article" date="2009" name="J. Bacteriol.">
        <title>Complete genome sequence of the anaerobic, protein-degrading hyperthermophilic crenarchaeon Desulfurococcus kamchatkensis.</title>
        <authorList>
            <person name="Ravin N.V."/>
            <person name="Mardanov A.V."/>
            <person name="Beletsky A.V."/>
            <person name="Kublanov I.V."/>
            <person name="Kolganova T.V."/>
            <person name="Lebedinsky A.V."/>
            <person name="Chernyh N.A."/>
            <person name="Bonch-Osmolovskaya E.A."/>
            <person name="Skryabin K.G."/>
        </authorList>
    </citation>
    <scope>NUCLEOTIDE SEQUENCE [LARGE SCALE GENOMIC DNA]</scope>
    <source>
        <strain evidence="11">DSM 18924 / JCM 16383 / VKM B-2413 / 1221n</strain>
    </source>
</reference>
<dbReference type="Pfam" id="PF08271">
    <property type="entry name" value="Zn_Ribbon_TF"/>
    <property type="match status" value="1"/>
</dbReference>
<protein>
    <recommendedName>
        <fullName evidence="2 7">Transcription initiation factor IIB</fullName>
        <shortName evidence="7">TFIIB</shortName>
    </recommendedName>
</protein>
<keyword evidence="4 7" id="KW-0805">Transcription regulation</keyword>
<dbReference type="PANTHER" id="PTHR11618">
    <property type="entry name" value="TRANSCRIPTION INITIATION FACTOR IIB-RELATED"/>
    <property type="match status" value="1"/>
</dbReference>
<dbReference type="InterPro" id="IPR036915">
    <property type="entry name" value="Cyclin-like_sf"/>
</dbReference>
<feature type="repeat" description="1" evidence="7">
    <location>
        <begin position="137"/>
        <end position="220"/>
    </location>
</feature>
<dbReference type="SUPFAM" id="SSF47954">
    <property type="entry name" value="Cyclin-like"/>
    <property type="match status" value="2"/>
</dbReference>
<dbReference type="RefSeq" id="WP_012607727.1">
    <property type="nucleotide sequence ID" value="NC_011766.1"/>
</dbReference>
<feature type="compositionally biased region" description="Basic and acidic residues" evidence="8">
    <location>
        <begin position="21"/>
        <end position="31"/>
    </location>
</feature>
<evidence type="ECO:0000256" key="8">
    <source>
        <dbReference type="SAM" id="MobiDB-lite"/>
    </source>
</evidence>
<evidence type="ECO:0000259" key="9">
    <source>
        <dbReference type="SMART" id="SM00385"/>
    </source>
</evidence>
<dbReference type="GO" id="GO:0097550">
    <property type="term" value="C:transcription preinitiation complex"/>
    <property type="evidence" value="ECO:0007669"/>
    <property type="project" value="TreeGrafter"/>
</dbReference>
<feature type="domain" description="Cyclin-like" evidence="9">
    <location>
        <begin position="137"/>
        <end position="218"/>
    </location>
</feature>
<dbReference type="SMART" id="SM00385">
    <property type="entry name" value="CYCLIN"/>
    <property type="match status" value="2"/>
</dbReference>
<evidence type="ECO:0000256" key="3">
    <source>
        <dbReference type="ARBA" id="ARBA00022737"/>
    </source>
</evidence>
<evidence type="ECO:0000256" key="2">
    <source>
        <dbReference type="ARBA" id="ARBA00013932"/>
    </source>
</evidence>
<dbReference type="CDD" id="cd20550">
    <property type="entry name" value="CYCLIN_TFIIB_archaea_like_rpt2"/>
    <property type="match status" value="1"/>
</dbReference>
<keyword evidence="5 7" id="KW-0804">Transcription</keyword>
<dbReference type="PRINTS" id="PR00685">
    <property type="entry name" value="TIFACTORIIB"/>
</dbReference>
<dbReference type="InterPro" id="IPR023484">
    <property type="entry name" value="TFIIB_arc"/>
</dbReference>
<evidence type="ECO:0000256" key="4">
    <source>
        <dbReference type="ARBA" id="ARBA00023015"/>
    </source>
</evidence>
<dbReference type="AlphaFoldDB" id="B8D3B4"/>
<dbReference type="STRING" id="490899.DKAM_0056"/>
<evidence type="ECO:0000256" key="6">
    <source>
        <dbReference type="ARBA" id="ARBA00053882"/>
    </source>
</evidence>
<dbReference type="NCBIfam" id="NF001658">
    <property type="entry name" value="PRK00423.1"/>
    <property type="match status" value="1"/>
</dbReference>
<feature type="repeat" description="2" evidence="7">
    <location>
        <begin position="231"/>
        <end position="312"/>
    </location>
</feature>
<dbReference type="FunFam" id="1.10.472.170:FF:000001">
    <property type="entry name" value="Transcription initiation factor IIB"/>
    <property type="match status" value="1"/>
</dbReference>
<dbReference type="InterPro" id="IPR013137">
    <property type="entry name" value="Znf_TFIIB"/>
</dbReference>
<comment type="function">
    <text evidence="6 7">Stabilizes TBP binding to an archaeal box-A promoter. Also responsible for recruiting RNA polymerase II to the pre-initiation complex (DNA-TBP-TFIIB).</text>
</comment>
<dbReference type="HAMAP" id="MF_00383">
    <property type="entry name" value="TF2B_arch"/>
    <property type="match status" value="1"/>
</dbReference>
<dbReference type="Pfam" id="PF00382">
    <property type="entry name" value="TFIIB"/>
    <property type="match status" value="2"/>
</dbReference>
<sequence length="319" mass="35845">MGVLTMFIDSTASSPESSMDSESKKPKCPQDKIVYDTTHGEYVCQDTGEVIEEKVIDERPEWRAFTSEERGRRARTGGPVTATVHDMGFATTIDYTDRDAAGRRLTEKKHELVKLRKWQARTRIITSVERNLAQAMNELDRLSDILNLPSYVKEEAARIYRNAVEKGIVRGRSIESIIAATIYLACREMKVPRSLDEITRHTRVNRKEIARCYRLLLRELHIKVTTTDPVDYVPRIVHGLGLPGQAVKIAIEIINKAKEQGVTGGKDPAGLAAAAVYIAAEQLGEKRTQKEIAHVAGVTEVTVRNRYKELAKILGLEYE</sequence>
<name>B8D3B4_DESA1</name>
<gene>
    <name evidence="7" type="primary">tfb</name>
    <name evidence="10" type="ordered locus">DKAM_0056</name>
</gene>
<keyword evidence="10" id="KW-0648">Protein biosynthesis</keyword>
<evidence type="ECO:0000256" key="1">
    <source>
        <dbReference type="ARBA" id="ARBA00010857"/>
    </source>
</evidence>
<dbReference type="Gene3D" id="1.10.472.170">
    <property type="match status" value="1"/>
</dbReference>
<dbReference type="Gene3D" id="1.10.472.10">
    <property type="entry name" value="Cyclin-like"/>
    <property type="match status" value="1"/>
</dbReference>
<dbReference type="InterPro" id="IPR013763">
    <property type="entry name" value="Cyclin-like_dom"/>
</dbReference>
<dbReference type="CDD" id="cd20549">
    <property type="entry name" value="CYCLIN_TFIIB_archaea_like_rpt1"/>
    <property type="match status" value="1"/>
</dbReference>
<comment type="similarity">
    <text evidence="1 7">Belongs to the TFIIB family.</text>
</comment>
<organism evidence="10 11">
    <name type="scientific">Desulfurococcus amylolyticus (strain DSM 18924 / JCM 16383 / VKM B-2413 / 1221n)</name>
    <name type="common">Desulfurococcus kamchatkensis</name>
    <dbReference type="NCBI Taxonomy" id="490899"/>
    <lineage>
        <taxon>Archaea</taxon>
        <taxon>Thermoproteota</taxon>
        <taxon>Thermoprotei</taxon>
        <taxon>Desulfurococcales</taxon>
        <taxon>Desulfurococcaceae</taxon>
        <taxon>Desulfurococcus</taxon>
    </lineage>
</organism>
<keyword evidence="10" id="KW-0396">Initiation factor</keyword>
<dbReference type="EMBL" id="CP001140">
    <property type="protein sequence ID" value="ACL10385.1"/>
    <property type="molecule type" value="Genomic_DNA"/>
</dbReference>
<dbReference type="GeneID" id="7170389"/>
<dbReference type="KEGG" id="dka:DKAM_0056"/>
<dbReference type="FunFam" id="1.10.472.10:FF:000023">
    <property type="entry name" value="Transcription initiation factor IIB"/>
    <property type="match status" value="1"/>
</dbReference>
<dbReference type="eggNOG" id="arCOG01981">
    <property type="taxonomic scope" value="Archaea"/>
</dbReference>
<dbReference type="GO" id="GO:0070897">
    <property type="term" value="P:transcription preinitiation complex assembly"/>
    <property type="evidence" value="ECO:0007669"/>
    <property type="project" value="InterPro"/>
</dbReference>
<evidence type="ECO:0000313" key="11">
    <source>
        <dbReference type="Proteomes" id="UP000006903"/>
    </source>
</evidence>
<dbReference type="InterPro" id="IPR013150">
    <property type="entry name" value="TFIIB_cyclin"/>
</dbReference>
<accession>B8D3B4</accession>
<dbReference type="InterPro" id="IPR000812">
    <property type="entry name" value="TFIIB"/>
</dbReference>
<evidence type="ECO:0000256" key="7">
    <source>
        <dbReference type="HAMAP-Rule" id="MF_00383"/>
    </source>
</evidence>
<feature type="domain" description="Cyclin-like" evidence="9">
    <location>
        <begin position="231"/>
        <end position="312"/>
    </location>
</feature>
<dbReference type="HOGENOM" id="CLU_043736_0_1_2"/>
<dbReference type="GO" id="GO:0003743">
    <property type="term" value="F:translation initiation factor activity"/>
    <property type="evidence" value="ECO:0007669"/>
    <property type="project" value="UniProtKB-KW"/>
</dbReference>
<comment type="caution">
    <text evidence="7">Lacks conserved residue(s) required for the propagation of feature annotation.</text>
</comment>